<evidence type="ECO:0000256" key="3">
    <source>
        <dbReference type="ARBA" id="ARBA00022741"/>
    </source>
</evidence>
<dbReference type="InterPro" id="IPR004166">
    <property type="entry name" value="a-kinase_dom"/>
</dbReference>
<accession>A0ABY7G361</accession>
<keyword evidence="5" id="KW-0067">ATP-binding</keyword>
<dbReference type="InterPro" id="IPR011009">
    <property type="entry name" value="Kinase-like_dom_sf"/>
</dbReference>
<dbReference type="Gene3D" id="3.30.200.20">
    <property type="entry name" value="Phosphorylase Kinase, domain 1"/>
    <property type="match status" value="2"/>
</dbReference>
<dbReference type="Gene3D" id="3.20.200.10">
    <property type="entry name" value="MHCK/EF2 kinase"/>
    <property type="match status" value="1"/>
</dbReference>
<evidence type="ECO:0000256" key="4">
    <source>
        <dbReference type="ARBA" id="ARBA00022777"/>
    </source>
</evidence>
<dbReference type="InterPro" id="IPR051852">
    <property type="entry name" value="Alpha-type_PK"/>
</dbReference>
<dbReference type="Pfam" id="PF02816">
    <property type="entry name" value="Alpha_kinase"/>
    <property type="match status" value="1"/>
</dbReference>
<dbReference type="Gene3D" id="1.25.40.10">
    <property type="entry name" value="Tetratricopeptide repeat domain"/>
    <property type="match status" value="1"/>
</dbReference>
<evidence type="ECO:0000256" key="5">
    <source>
        <dbReference type="ARBA" id="ARBA00022840"/>
    </source>
</evidence>
<keyword evidence="9" id="KW-1185">Reference proteome</keyword>
<name>A0ABY7G361_MYAAR</name>
<keyword evidence="1" id="KW-0723">Serine/threonine-protein kinase</keyword>
<dbReference type="SUPFAM" id="SSF81901">
    <property type="entry name" value="HCP-like"/>
    <property type="match status" value="1"/>
</dbReference>
<dbReference type="PANTHER" id="PTHR45992:SF2">
    <property type="entry name" value="EUKARYOTIC ELONGATION FACTOR 2 KINASE"/>
    <property type="match status" value="1"/>
</dbReference>
<evidence type="ECO:0000313" key="9">
    <source>
        <dbReference type="Proteomes" id="UP001164746"/>
    </source>
</evidence>
<sequence length="682" mass="78106">MSSLESEDCDFDGNIALFPMTDCGSFEESELDTHSSISENESNRDASDENESDEEDKGRDDRSKAFLTLRQRRLSRALATFENLKVNINRAQRNWLNAIRKARHMDDPWEKFHLDEYPVEVCFRHRYNALRKAWLTDEVKVKMEKKPFNRGAMRECFRLKKLSSYVGAESWNHTHNFVAKRYMEAVERDVYFQDVKLQMDAKLWGEEYSRHNPPKKVDIFQMYILEFKNRPDSPLYHCEHLIEGNYIKYNSNSGFVDAKLRNTPQAFSHFTFERSGHQMIVVDIQGVGDLYTDPQLHTIDGKDYGDGNLGAKGMALFFYSHVCNDICHSLGLTQFDISENETKMQNDNEKMAAMVAACTMARGNEELCQTPSPGESIDITLVLKRQRSTSQSDSGFDGMLTPLDEEPMSLETGSPIRSPAYQRMRVRYCSESESSITSTQGERRDSLLHQREEDIRNFQLQIQQRHRPSCVALEKDLRKANFTSKFNDSALGKIHHEMAKYHEVGRFCDKKDADIDWDSALFHEIHAAELGELEAILTMAKLYLGMERDVLINCVVAEDEDNVELGFDYMVQAADAGDRGAMIYVAKAFATGLNLGKRREMSWEDAIHWYDEALTSMNDNDEGGEYDSTMYDPPFTIMANMAEMYLAGGHGLEKSPERAGRLASKYYALAEEAGALCEAEEE</sequence>
<keyword evidence="2" id="KW-0808">Transferase</keyword>
<keyword evidence="4" id="KW-0418">Kinase</keyword>
<dbReference type="SMART" id="SM00811">
    <property type="entry name" value="Alpha_kinase"/>
    <property type="match status" value="1"/>
</dbReference>
<dbReference type="InterPro" id="IPR047588">
    <property type="entry name" value="eEF2K_a_kinase_dom"/>
</dbReference>
<dbReference type="CDD" id="cd16967">
    <property type="entry name" value="Alpha_kinase_eEF2K"/>
    <property type="match status" value="1"/>
</dbReference>
<reference evidence="8" key="1">
    <citation type="submission" date="2022-11" db="EMBL/GenBank/DDBJ databases">
        <title>Centuries of genome instability and evolution in soft-shell clam transmissible cancer (bioRxiv).</title>
        <authorList>
            <person name="Hart S.F.M."/>
            <person name="Yonemitsu M.A."/>
            <person name="Giersch R.M."/>
            <person name="Beal B.F."/>
            <person name="Arriagada G."/>
            <person name="Davis B.W."/>
            <person name="Ostrander E.A."/>
            <person name="Goff S.P."/>
            <person name="Metzger M.J."/>
        </authorList>
    </citation>
    <scope>NUCLEOTIDE SEQUENCE</scope>
    <source>
        <strain evidence="8">MELC-2E11</strain>
        <tissue evidence="8">Siphon/mantle</tissue>
    </source>
</reference>
<evidence type="ECO:0000256" key="1">
    <source>
        <dbReference type="ARBA" id="ARBA00022527"/>
    </source>
</evidence>
<evidence type="ECO:0000259" key="7">
    <source>
        <dbReference type="PROSITE" id="PS51158"/>
    </source>
</evidence>
<dbReference type="PANTHER" id="PTHR45992">
    <property type="entry name" value="EUKARYOTIC ELONGATION FACTOR 2 KINASE-RELATED"/>
    <property type="match status" value="1"/>
</dbReference>
<gene>
    <name evidence="8" type="ORF">MAR_011440</name>
</gene>
<organism evidence="8 9">
    <name type="scientific">Mya arenaria</name>
    <name type="common">Soft-shell clam</name>
    <dbReference type="NCBI Taxonomy" id="6604"/>
    <lineage>
        <taxon>Eukaryota</taxon>
        <taxon>Metazoa</taxon>
        <taxon>Spiralia</taxon>
        <taxon>Lophotrochozoa</taxon>
        <taxon>Mollusca</taxon>
        <taxon>Bivalvia</taxon>
        <taxon>Autobranchia</taxon>
        <taxon>Heteroconchia</taxon>
        <taxon>Euheterodonta</taxon>
        <taxon>Imparidentia</taxon>
        <taxon>Neoheterodontei</taxon>
        <taxon>Myida</taxon>
        <taxon>Myoidea</taxon>
        <taxon>Myidae</taxon>
        <taxon>Mya</taxon>
    </lineage>
</organism>
<protein>
    <submittedName>
        <fullName evidence="8">EF2K-like protein</fullName>
    </submittedName>
</protein>
<dbReference type="Proteomes" id="UP001164746">
    <property type="component" value="Chromosome 14"/>
</dbReference>
<dbReference type="SUPFAM" id="SSF56112">
    <property type="entry name" value="Protein kinase-like (PK-like)"/>
    <property type="match status" value="1"/>
</dbReference>
<dbReference type="EMBL" id="CP111025">
    <property type="protein sequence ID" value="WAR25736.1"/>
    <property type="molecule type" value="Genomic_DNA"/>
</dbReference>
<dbReference type="InterPro" id="IPR011990">
    <property type="entry name" value="TPR-like_helical_dom_sf"/>
</dbReference>
<dbReference type="PROSITE" id="PS51158">
    <property type="entry name" value="ALPHA_KINASE"/>
    <property type="match status" value="1"/>
</dbReference>
<feature type="domain" description="Alpha-type protein kinase" evidence="7">
    <location>
        <begin position="126"/>
        <end position="335"/>
    </location>
</feature>
<feature type="region of interest" description="Disordered" evidence="6">
    <location>
        <begin position="26"/>
        <end position="62"/>
    </location>
</feature>
<evidence type="ECO:0000313" key="8">
    <source>
        <dbReference type="EMBL" id="WAR25736.1"/>
    </source>
</evidence>
<evidence type="ECO:0000256" key="6">
    <source>
        <dbReference type="SAM" id="MobiDB-lite"/>
    </source>
</evidence>
<evidence type="ECO:0000256" key="2">
    <source>
        <dbReference type="ARBA" id="ARBA00022679"/>
    </source>
</evidence>
<feature type="region of interest" description="Disordered" evidence="6">
    <location>
        <begin position="388"/>
        <end position="415"/>
    </location>
</feature>
<proteinExistence type="predicted"/>
<keyword evidence="3" id="KW-0547">Nucleotide-binding</keyword>